<dbReference type="AlphaFoldDB" id="A0A286BXI7"/>
<reference evidence="2" key="1">
    <citation type="submission" date="2017-09" db="EMBL/GenBank/DDBJ databases">
        <authorList>
            <person name="Varghese N."/>
            <person name="Submissions S."/>
        </authorList>
    </citation>
    <scope>NUCLEOTIDE SEQUENCE [LARGE SCALE GENOMIC DNA]</scope>
    <source>
        <strain evidence="2">JKS000234</strain>
    </source>
</reference>
<organism evidence="1 2">
    <name type="scientific">Candidatus Pantoea floridensis</name>
    <dbReference type="NCBI Taxonomy" id="1938870"/>
    <lineage>
        <taxon>Bacteria</taxon>
        <taxon>Pseudomonadati</taxon>
        <taxon>Pseudomonadota</taxon>
        <taxon>Gammaproteobacteria</taxon>
        <taxon>Enterobacterales</taxon>
        <taxon>Erwiniaceae</taxon>
        <taxon>Pantoea</taxon>
    </lineage>
</organism>
<dbReference type="OrthoDB" id="9892070at2"/>
<name>A0A286BXI7_9GAMM</name>
<dbReference type="RefSeq" id="WP_141400246.1">
    <property type="nucleotide sequence ID" value="NZ_OCMY01000001.1"/>
</dbReference>
<keyword evidence="2" id="KW-1185">Reference proteome</keyword>
<evidence type="ECO:0000313" key="2">
    <source>
        <dbReference type="Proteomes" id="UP000219271"/>
    </source>
</evidence>
<dbReference type="Proteomes" id="UP000219271">
    <property type="component" value="Unassembled WGS sequence"/>
</dbReference>
<protein>
    <recommendedName>
        <fullName evidence="3">Recombinase</fullName>
    </recommendedName>
</protein>
<proteinExistence type="predicted"/>
<dbReference type="EMBL" id="OCMY01000001">
    <property type="protein sequence ID" value="SOD38808.1"/>
    <property type="molecule type" value="Genomic_DNA"/>
</dbReference>
<evidence type="ECO:0000313" key="1">
    <source>
        <dbReference type="EMBL" id="SOD38808.1"/>
    </source>
</evidence>
<accession>A0A286BXI7</accession>
<evidence type="ECO:0008006" key="3">
    <source>
        <dbReference type="Google" id="ProtNLM"/>
    </source>
</evidence>
<gene>
    <name evidence="1" type="ORF">SAMN06273570_3241</name>
</gene>
<sequence length="71" mass="7738">MRHTGTSFAEARANRTRKYDEKIKPVVEDLLDYGLGSAALANALNTKGHVTVTGKEYTTASVVALLARLFK</sequence>